<keyword evidence="1" id="KW-0732">Signal</keyword>
<proteinExistence type="predicted"/>
<dbReference type="Proteomes" id="UP000006591">
    <property type="component" value="Chromosome 8"/>
</dbReference>
<organism evidence="2">
    <name type="scientific">Oryza nivara</name>
    <name type="common">Indian wild rice</name>
    <name type="synonym">Oryza sativa f. spontanea</name>
    <dbReference type="NCBI Taxonomy" id="4536"/>
    <lineage>
        <taxon>Eukaryota</taxon>
        <taxon>Viridiplantae</taxon>
        <taxon>Streptophyta</taxon>
        <taxon>Embryophyta</taxon>
        <taxon>Tracheophyta</taxon>
        <taxon>Spermatophyta</taxon>
        <taxon>Magnoliopsida</taxon>
        <taxon>Liliopsida</taxon>
        <taxon>Poales</taxon>
        <taxon>Poaceae</taxon>
        <taxon>BOP clade</taxon>
        <taxon>Oryzoideae</taxon>
        <taxon>Oryzeae</taxon>
        <taxon>Oryzinae</taxon>
        <taxon>Oryza</taxon>
    </lineage>
</organism>
<dbReference type="AlphaFoldDB" id="A0A0E0IBZ0"/>
<dbReference type="HOGENOM" id="CLU_2149952_0_0_1"/>
<dbReference type="PROSITE" id="PS51318">
    <property type="entry name" value="TAT"/>
    <property type="match status" value="1"/>
</dbReference>
<dbReference type="InterPro" id="IPR006311">
    <property type="entry name" value="TAT_signal"/>
</dbReference>
<dbReference type="EnsemblPlants" id="ONIVA08G16070.1">
    <property type="protein sequence ID" value="ONIVA08G16070.1"/>
    <property type="gene ID" value="ONIVA08G16070"/>
</dbReference>
<reference evidence="2" key="1">
    <citation type="submission" date="2015-04" db="UniProtKB">
        <authorList>
            <consortium name="EnsemblPlants"/>
        </authorList>
    </citation>
    <scope>IDENTIFICATION</scope>
    <source>
        <strain evidence="2">SL10</strain>
    </source>
</reference>
<sequence length="112" mass="11670">MRSESAVRMWPRHTASSRALFLLAAAAAAAAAALSSSPLAGPGAGAGGGSSKRTYATPTVWRRRSIDSFHRRYPSAPLSGLTLTFVAAAAIALDQTENLAETNQSRRGVSKQ</sequence>
<reference evidence="2" key="2">
    <citation type="submission" date="2018-04" db="EMBL/GenBank/DDBJ databases">
        <title>OnivRS2 (Oryza nivara Reference Sequence Version 2).</title>
        <authorList>
            <person name="Zhang J."/>
            <person name="Kudrna D."/>
            <person name="Lee S."/>
            <person name="Talag J."/>
            <person name="Rajasekar S."/>
            <person name="Welchert J."/>
            <person name="Hsing Y.-I."/>
            <person name="Wing R.A."/>
        </authorList>
    </citation>
    <scope>NUCLEOTIDE SEQUENCE [LARGE SCALE GENOMIC DNA]</scope>
    <source>
        <strain evidence="2">SL10</strain>
    </source>
</reference>
<accession>A0A0E0IBZ0</accession>
<feature type="signal peptide" evidence="1">
    <location>
        <begin position="1"/>
        <end position="31"/>
    </location>
</feature>
<name>A0A0E0IBZ0_ORYNI</name>
<evidence type="ECO:0000313" key="3">
    <source>
        <dbReference type="Proteomes" id="UP000006591"/>
    </source>
</evidence>
<keyword evidence="3" id="KW-1185">Reference proteome</keyword>
<feature type="chain" id="PRO_5002362751" description="CASP-like protein" evidence="1">
    <location>
        <begin position="32"/>
        <end position="112"/>
    </location>
</feature>
<evidence type="ECO:0000313" key="2">
    <source>
        <dbReference type="EnsemblPlants" id="ONIVA08G16070.1"/>
    </source>
</evidence>
<evidence type="ECO:0000256" key="1">
    <source>
        <dbReference type="SAM" id="SignalP"/>
    </source>
</evidence>
<evidence type="ECO:0008006" key="4">
    <source>
        <dbReference type="Google" id="ProtNLM"/>
    </source>
</evidence>
<protein>
    <recommendedName>
        <fullName evidence="4">CASP-like protein</fullName>
    </recommendedName>
</protein>
<dbReference type="Gramene" id="ONIVA08G16070.1">
    <property type="protein sequence ID" value="ONIVA08G16070.1"/>
    <property type="gene ID" value="ONIVA08G16070"/>
</dbReference>